<dbReference type="Pfam" id="PF09339">
    <property type="entry name" value="HTH_IclR"/>
    <property type="match status" value="1"/>
</dbReference>
<sequence>MTDTTEGSLMVSTPKPHSVGGNAAAAGTGTQAISRTLAVLTLFRESEGDLGISDIAKSLTLSVSTVHRIVRALVDEGYLSQDLATERYTLGRSAMLLGEAANRRLGLDRAKTVVERLRDELGESVNLGVRDAGEMVVVISAESKQLLRFSQAPGNRLPVHATAMGKAMLSHSARSVEDEVAALDMPLRRLTRKTITSPTTLCRELTLIRRRGYSIDDQEAIEGVRCVAVPILSPEGDLLAAMGVQGPAVRMTDEKLKRAVRPLRSAAQEVAHLLPPRPL</sequence>
<dbReference type="PROSITE" id="PS51078">
    <property type="entry name" value="ICLR_ED"/>
    <property type="match status" value="1"/>
</dbReference>
<protein>
    <recommendedName>
        <fullName evidence="6">Glycerol operon regulatory protein</fullName>
    </recommendedName>
</protein>
<dbReference type="InterPro" id="IPR029016">
    <property type="entry name" value="GAF-like_dom_sf"/>
</dbReference>
<evidence type="ECO:0000259" key="9">
    <source>
        <dbReference type="PROSITE" id="PS51078"/>
    </source>
</evidence>
<evidence type="ECO:0000256" key="2">
    <source>
        <dbReference type="ARBA" id="ARBA00023015"/>
    </source>
</evidence>
<feature type="domain" description="HTH iclR-type" evidence="8">
    <location>
        <begin position="30"/>
        <end position="92"/>
    </location>
</feature>
<evidence type="ECO:0000313" key="12">
    <source>
        <dbReference type="Proteomes" id="UP000220914"/>
    </source>
</evidence>
<dbReference type="AlphaFoldDB" id="A0A2A7ND30"/>
<dbReference type="SUPFAM" id="SSF46785">
    <property type="entry name" value="Winged helix' DNA-binding domain"/>
    <property type="match status" value="1"/>
</dbReference>
<dbReference type="GO" id="GO:0003677">
    <property type="term" value="F:DNA binding"/>
    <property type="evidence" value="ECO:0007669"/>
    <property type="project" value="UniProtKB-KW"/>
</dbReference>
<keyword evidence="2" id="KW-0805">Transcription regulation</keyword>
<dbReference type="GO" id="GO:0006071">
    <property type="term" value="P:glycerol metabolic process"/>
    <property type="evidence" value="ECO:0007669"/>
    <property type="project" value="UniProtKB-KW"/>
</dbReference>
<dbReference type="InterPro" id="IPR014757">
    <property type="entry name" value="Tscrpt_reg_IclR_C"/>
</dbReference>
<dbReference type="EMBL" id="PDCP01000004">
    <property type="protein sequence ID" value="PEG41935.1"/>
    <property type="molecule type" value="Genomic_DNA"/>
</dbReference>
<keyword evidence="4" id="KW-0804">Transcription</keyword>
<dbReference type="EMBL" id="BLKS01000001">
    <property type="protein sequence ID" value="GFG49934.1"/>
    <property type="molecule type" value="Genomic_DNA"/>
</dbReference>
<dbReference type="PANTHER" id="PTHR30136">
    <property type="entry name" value="HELIX-TURN-HELIX TRANSCRIPTIONAL REGULATOR, ICLR FAMILY"/>
    <property type="match status" value="1"/>
</dbReference>
<dbReference type="InterPro" id="IPR050707">
    <property type="entry name" value="HTH_MetabolicPath_Reg"/>
</dbReference>
<dbReference type="OrthoDB" id="8479143at2"/>
<evidence type="ECO:0000256" key="1">
    <source>
        <dbReference type="ARBA" id="ARBA00022798"/>
    </source>
</evidence>
<comment type="function">
    <text evidence="5">May be an activator protein for the gylABX operon.</text>
</comment>
<dbReference type="Gene3D" id="3.30.450.40">
    <property type="match status" value="1"/>
</dbReference>
<proteinExistence type="predicted"/>
<evidence type="ECO:0000256" key="7">
    <source>
        <dbReference type="SAM" id="MobiDB-lite"/>
    </source>
</evidence>
<dbReference type="InterPro" id="IPR036388">
    <property type="entry name" value="WH-like_DNA-bd_sf"/>
</dbReference>
<feature type="compositionally biased region" description="Polar residues" evidence="7">
    <location>
        <begin position="1"/>
        <end position="11"/>
    </location>
</feature>
<dbReference type="Gene3D" id="1.10.10.10">
    <property type="entry name" value="Winged helix-like DNA-binding domain superfamily/Winged helix DNA-binding domain"/>
    <property type="match status" value="1"/>
</dbReference>
<evidence type="ECO:0000313" key="10">
    <source>
        <dbReference type="EMBL" id="GFG49934.1"/>
    </source>
</evidence>
<dbReference type="PANTHER" id="PTHR30136:SF24">
    <property type="entry name" value="HTH-TYPE TRANSCRIPTIONAL REPRESSOR ALLR"/>
    <property type="match status" value="1"/>
</dbReference>
<accession>A0A2A7ND30</accession>
<dbReference type="SMART" id="SM00346">
    <property type="entry name" value="HTH_ICLR"/>
    <property type="match status" value="1"/>
</dbReference>
<dbReference type="GO" id="GO:0045892">
    <property type="term" value="P:negative regulation of DNA-templated transcription"/>
    <property type="evidence" value="ECO:0007669"/>
    <property type="project" value="TreeGrafter"/>
</dbReference>
<feature type="domain" description="IclR-ED" evidence="9">
    <location>
        <begin position="93"/>
        <end position="276"/>
    </location>
</feature>
<dbReference type="Proteomes" id="UP000465302">
    <property type="component" value="Unassembled WGS sequence"/>
</dbReference>
<keyword evidence="12" id="KW-1185">Reference proteome</keyword>
<reference evidence="11 12" key="1">
    <citation type="submission" date="2017-10" db="EMBL/GenBank/DDBJ databases">
        <title>The new phylogeny of genus Mycobacterium.</title>
        <authorList>
            <person name="Tortoli E."/>
            <person name="Trovato A."/>
            <person name="Cirillo D.M."/>
        </authorList>
    </citation>
    <scope>NUCLEOTIDE SEQUENCE [LARGE SCALE GENOMIC DNA]</scope>
    <source>
        <strain evidence="11 12">CCUG37673</strain>
    </source>
</reference>
<dbReference type="Proteomes" id="UP000220914">
    <property type="component" value="Unassembled WGS sequence"/>
</dbReference>
<dbReference type="Pfam" id="PF01614">
    <property type="entry name" value="IclR_C"/>
    <property type="match status" value="1"/>
</dbReference>
<reference evidence="10 13" key="2">
    <citation type="journal article" date="2019" name="Emerg. Microbes Infect.">
        <title>Comprehensive subspecies identification of 175 nontuberculous mycobacteria species based on 7547 genomic profiles.</title>
        <authorList>
            <person name="Matsumoto Y."/>
            <person name="Kinjo T."/>
            <person name="Motooka D."/>
            <person name="Nabeya D."/>
            <person name="Jung N."/>
            <person name="Uechi K."/>
            <person name="Horii T."/>
            <person name="Iida T."/>
            <person name="Fujita J."/>
            <person name="Nakamura S."/>
        </authorList>
    </citation>
    <scope>NUCLEOTIDE SEQUENCE [LARGE SCALE GENOMIC DNA]</scope>
    <source>
        <strain evidence="10 13">JCM 6377</strain>
    </source>
</reference>
<dbReference type="InterPro" id="IPR005471">
    <property type="entry name" value="Tscrpt_reg_IclR_N"/>
</dbReference>
<dbReference type="FunFam" id="1.10.10.10:FF:000056">
    <property type="entry name" value="IclR family transcriptional regulator"/>
    <property type="match status" value="1"/>
</dbReference>
<feature type="region of interest" description="Disordered" evidence="7">
    <location>
        <begin position="1"/>
        <end position="26"/>
    </location>
</feature>
<evidence type="ECO:0000313" key="13">
    <source>
        <dbReference type="Proteomes" id="UP000465302"/>
    </source>
</evidence>
<evidence type="ECO:0000256" key="3">
    <source>
        <dbReference type="ARBA" id="ARBA00023125"/>
    </source>
</evidence>
<evidence type="ECO:0000313" key="11">
    <source>
        <dbReference type="EMBL" id="PEG41935.1"/>
    </source>
</evidence>
<dbReference type="PROSITE" id="PS51077">
    <property type="entry name" value="HTH_ICLR"/>
    <property type="match status" value="1"/>
</dbReference>
<reference evidence="10" key="3">
    <citation type="submission" date="2020-02" db="EMBL/GenBank/DDBJ databases">
        <authorList>
            <person name="Matsumoto Y."/>
            <person name="Motooka D."/>
            <person name="Nakamura S."/>
        </authorList>
    </citation>
    <scope>NUCLEOTIDE SEQUENCE</scope>
    <source>
        <strain evidence="10">JCM 6377</strain>
    </source>
</reference>
<keyword evidence="1" id="KW-0319">Glycerol metabolism</keyword>
<dbReference type="SUPFAM" id="SSF55781">
    <property type="entry name" value="GAF domain-like"/>
    <property type="match status" value="1"/>
</dbReference>
<keyword evidence="3" id="KW-0238">DNA-binding</keyword>
<dbReference type="GO" id="GO:0003700">
    <property type="term" value="F:DNA-binding transcription factor activity"/>
    <property type="evidence" value="ECO:0007669"/>
    <property type="project" value="TreeGrafter"/>
</dbReference>
<comment type="caution">
    <text evidence="11">The sequence shown here is derived from an EMBL/GenBank/DDBJ whole genome shotgun (WGS) entry which is preliminary data.</text>
</comment>
<evidence type="ECO:0000256" key="5">
    <source>
        <dbReference type="ARBA" id="ARBA00058938"/>
    </source>
</evidence>
<evidence type="ECO:0000259" key="8">
    <source>
        <dbReference type="PROSITE" id="PS51077"/>
    </source>
</evidence>
<dbReference type="InterPro" id="IPR036390">
    <property type="entry name" value="WH_DNA-bd_sf"/>
</dbReference>
<organism evidence="11 12">
    <name type="scientific">Mycolicibacterium agri</name>
    <name type="common">Mycobacterium agri</name>
    <dbReference type="NCBI Taxonomy" id="36811"/>
    <lineage>
        <taxon>Bacteria</taxon>
        <taxon>Bacillati</taxon>
        <taxon>Actinomycetota</taxon>
        <taxon>Actinomycetes</taxon>
        <taxon>Mycobacteriales</taxon>
        <taxon>Mycobacteriaceae</taxon>
        <taxon>Mycolicibacterium</taxon>
    </lineage>
</organism>
<name>A0A2A7ND30_MYCAG</name>
<evidence type="ECO:0000256" key="4">
    <source>
        <dbReference type="ARBA" id="ARBA00023163"/>
    </source>
</evidence>
<gene>
    <name evidence="11" type="ORF">CQY20_03350</name>
    <name evidence="10" type="ORF">MAGR_13750</name>
</gene>
<evidence type="ECO:0000256" key="6">
    <source>
        <dbReference type="ARBA" id="ARBA00070406"/>
    </source>
</evidence>